<feature type="compositionally biased region" description="Basic and acidic residues" evidence="1">
    <location>
        <begin position="29"/>
        <end position="101"/>
    </location>
</feature>
<gene>
    <name evidence="2" type="ORF">SISNIDRAFT_483093</name>
</gene>
<dbReference type="STRING" id="1314777.A0A164Y3A8"/>
<feature type="compositionally biased region" description="Basic and acidic residues" evidence="1">
    <location>
        <begin position="9"/>
        <end position="19"/>
    </location>
</feature>
<feature type="region of interest" description="Disordered" evidence="1">
    <location>
        <begin position="1"/>
        <end position="178"/>
    </location>
</feature>
<dbReference type="OrthoDB" id="5876637at2759"/>
<protein>
    <submittedName>
        <fullName evidence="2">Uncharacterized protein</fullName>
    </submittedName>
</protein>
<evidence type="ECO:0000313" key="3">
    <source>
        <dbReference type="Proteomes" id="UP000076722"/>
    </source>
</evidence>
<evidence type="ECO:0000256" key="1">
    <source>
        <dbReference type="SAM" id="MobiDB-lite"/>
    </source>
</evidence>
<sequence length="265" mass="30457">MPHKRSKRSLREKERDARGFELAPSSAARKSELDDIPKSMRRVLDGERIQKEWRDKKRKREENGDKGDEESRGAKKSKSIEIKPEESLKHFNQRVEDDMRGTMRQVRIKSKKIKPLENPPSKSKQSSSSAAAIASDTPPDTQPLPVTKEFASRPKTTRLNDIAQAPPTLTHKPRKAQNAQNFKKTDGLVSLAQKQMMEAERETAIERYRELRERQRAGNPAHAHMEAGVSWYLSLPDACVIHTDFWYRDDMWSCSLFDFDDDGQG</sequence>
<feature type="compositionally biased region" description="Low complexity" evidence="1">
    <location>
        <begin position="121"/>
        <end position="135"/>
    </location>
</feature>
<dbReference type="Proteomes" id="UP000076722">
    <property type="component" value="Unassembled WGS sequence"/>
</dbReference>
<keyword evidence="3" id="KW-1185">Reference proteome</keyword>
<reference evidence="2 3" key="1">
    <citation type="journal article" date="2016" name="Mol. Biol. Evol.">
        <title>Comparative Genomics of Early-Diverging Mushroom-Forming Fungi Provides Insights into the Origins of Lignocellulose Decay Capabilities.</title>
        <authorList>
            <person name="Nagy L.G."/>
            <person name="Riley R."/>
            <person name="Tritt A."/>
            <person name="Adam C."/>
            <person name="Daum C."/>
            <person name="Floudas D."/>
            <person name="Sun H."/>
            <person name="Yadav J.S."/>
            <person name="Pangilinan J."/>
            <person name="Larsson K.H."/>
            <person name="Matsuura K."/>
            <person name="Barry K."/>
            <person name="Labutti K."/>
            <person name="Kuo R."/>
            <person name="Ohm R.A."/>
            <person name="Bhattacharya S.S."/>
            <person name="Shirouzu T."/>
            <person name="Yoshinaga Y."/>
            <person name="Martin F.M."/>
            <person name="Grigoriev I.V."/>
            <person name="Hibbett D.S."/>
        </authorList>
    </citation>
    <scope>NUCLEOTIDE SEQUENCE [LARGE SCALE GENOMIC DNA]</scope>
    <source>
        <strain evidence="2 3">HHB9708</strain>
    </source>
</reference>
<dbReference type="AlphaFoldDB" id="A0A164Y3A8"/>
<organism evidence="2 3">
    <name type="scientific">Sistotremastrum niveocremeum HHB9708</name>
    <dbReference type="NCBI Taxonomy" id="1314777"/>
    <lineage>
        <taxon>Eukaryota</taxon>
        <taxon>Fungi</taxon>
        <taxon>Dikarya</taxon>
        <taxon>Basidiomycota</taxon>
        <taxon>Agaricomycotina</taxon>
        <taxon>Agaricomycetes</taxon>
        <taxon>Sistotremastrales</taxon>
        <taxon>Sistotremastraceae</taxon>
        <taxon>Sertulicium</taxon>
        <taxon>Sertulicium niveocremeum</taxon>
    </lineage>
</organism>
<proteinExistence type="predicted"/>
<accession>A0A164Y3A8</accession>
<evidence type="ECO:0000313" key="2">
    <source>
        <dbReference type="EMBL" id="KZS96540.1"/>
    </source>
</evidence>
<dbReference type="EMBL" id="KV419399">
    <property type="protein sequence ID" value="KZS96540.1"/>
    <property type="molecule type" value="Genomic_DNA"/>
</dbReference>
<name>A0A164Y3A8_9AGAM</name>